<dbReference type="AlphaFoldDB" id="G0MJU2"/>
<evidence type="ECO:0000313" key="5">
    <source>
        <dbReference type="Proteomes" id="UP000008068"/>
    </source>
</evidence>
<keyword evidence="2" id="KW-0812">Transmembrane</keyword>
<accession>G0MJU2</accession>
<feature type="transmembrane region" description="Helical" evidence="2">
    <location>
        <begin position="122"/>
        <end position="142"/>
    </location>
</feature>
<evidence type="ECO:0000256" key="1">
    <source>
        <dbReference type="SAM" id="MobiDB-lite"/>
    </source>
</evidence>
<keyword evidence="2" id="KW-0472">Membrane</keyword>
<feature type="compositionally biased region" description="Basic and acidic residues" evidence="1">
    <location>
        <begin position="35"/>
        <end position="49"/>
    </location>
</feature>
<dbReference type="Proteomes" id="UP000008068">
    <property type="component" value="Unassembled WGS sequence"/>
</dbReference>
<name>G0MJU2_CAEBE</name>
<feature type="region of interest" description="Disordered" evidence="1">
    <location>
        <begin position="35"/>
        <end position="103"/>
    </location>
</feature>
<dbReference type="InParanoid" id="G0MJU2"/>
<protein>
    <submittedName>
        <fullName evidence="4">Uncharacterized protein</fullName>
    </submittedName>
</protein>
<dbReference type="HOGENOM" id="CLU_1620485_0_0_1"/>
<dbReference type="EMBL" id="GL379797">
    <property type="protein sequence ID" value="EGT32426.1"/>
    <property type="molecule type" value="Genomic_DNA"/>
</dbReference>
<evidence type="ECO:0000313" key="4">
    <source>
        <dbReference type="EMBL" id="EGT32426.1"/>
    </source>
</evidence>
<sequence>MIVKEWTLLVLIGLLMNTADSYVSKYDWLVEPEEKLDRKNEGEVPKSGEDEVVIMENDQEAAKSMDPSGSSFDSLSDDTKTDASSQPKGEEDEEEEDYDEDCDENCNEFDSPYKDWIVGPRVIIWILIFAGPSIIMPVACLLDRKFGNRIEYGQKEKAVLDNMC</sequence>
<feature type="compositionally biased region" description="Acidic residues" evidence="1">
    <location>
        <begin position="50"/>
        <end position="59"/>
    </location>
</feature>
<keyword evidence="5" id="KW-1185">Reference proteome</keyword>
<evidence type="ECO:0000256" key="3">
    <source>
        <dbReference type="SAM" id="SignalP"/>
    </source>
</evidence>
<proteinExistence type="predicted"/>
<reference evidence="5" key="1">
    <citation type="submission" date="2011-07" db="EMBL/GenBank/DDBJ databases">
        <authorList>
            <consortium name="Caenorhabditis brenneri Sequencing and Analysis Consortium"/>
            <person name="Wilson R.K."/>
        </authorList>
    </citation>
    <scope>NUCLEOTIDE SEQUENCE [LARGE SCALE GENOMIC DNA]</scope>
    <source>
        <strain evidence="5">PB2801</strain>
    </source>
</reference>
<organism evidence="5">
    <name type="scientific">Caenorhabditis brenneri</name>
    <name type="common">Nematode worm</name>
    <dbReference type="NCBI Taxonomy" id="135651"/>
    <lineage>
        <taxon>Eukaryota</taxon>
        <taxon>Metazoa</taxon>
        <taxon>Ecdysozoa</taxon>
        <taxon>Nematoda</taxon>
        <taxon>Chromadorea</taxon>
        <taxon>Rhabditida</taxon>
        <taxon>Rhabditina</taxon>
        <taxon>Rhabditomorpha</taxon>
        <taxon>Rhabditoidea</taxon>
        <taxon>Rhabditidae</taxon>
        <taxon>Peloderinae</taxon>
        <taxon>Caenorhabditis</taxon>
    </lineage>
</organism>
<evidence type="ECO:0000256" key="2">
    <source>
        <dbReference type="SAM" id="Phobius"/>
    </source>
</evidence>
<gene>
    <name evidence="4" type="ORF">CAEBREN_17796</name>
</gene>
<feature type="compositionally biased region" description="Acidic residues" evidence="1">
    <location>
        <begin position="90"/>
        <end position="103"/>
    </location>
</feature>
<keyword evidence="3" id="KW-0732">Signal</keyword>
<feature type="chain" id="PRO_5003404236" evidence="3">
    <location>
        <begin position="22"/>
        <end position="164"/>
    </location>
</feature>
<keyword evidence="2" id="KW-1133">Transmembrane helix</keyword>
<feature type="signal peptide" evidence="3">
    <location>
        <begin position="1"/>
        <end position="21"/>
    </location>
</feature>